<comment type="caution">
    <text evidence="9">The sequence shown here is derived from an EMBL/GenBank/DDBJ whole genome shotgun (WGS) entry which is preliminary data.</text>
</comment>
<keyword evidence="4 7" id="KW-0812">Transmembrane</keyword>
<keyword evidence="10" id="KW-1185">Reference proteome</keyword>
<name>A0ABS1VTP5_9ACTN</name>
<accession>A0ABS1VTP5</accession>
<keyword evidence="3" id="KW-1003">Cell membrane</keyword>
<dbReference type="SUPFAM" id="SSF103481">
    <property type="entry name" value="Multidrug resistance efflux transporter EmrE"/>
    <property type="match status" value="1"/>
</dbReference>
<proteinExistence type="inferred from homology"/>
<reference evidence="9 10" key="1">
    <citation type="submission" date="2021-01" db="EMBL/GenBank/DDBJ databases">
        <title>Actinoplanes sp. nov. LDG1-01 isolated from lichen.</title>
        <authorList>
            <person name="Saeng-In P."/>
            <person name="Phongsopitanun W."/>
            <person name="Kanchanasin P."/>
            <person name="Yuki M."/>
            <person name="Kudo T."/>
            <person name="Ohkuma M."/>
            <person name="Tanasupawat S."/>
        </authorList>
    </citation>
    <scope>NUCLEOTIDE SEQUENCE [LARGE SCALE GENOMIC DNA]</scope>
    <source>
        <strain evidence="9 10">LDG1-01</strain>
    </source>
</reference>
<evidence type="ECO:0000313" key="10">
    <source>
        <dbReference type="Proteomes" id="UP000598996"/>
    </source>
</evidence>
<evidence type="ECO:0000256" key="1">
    <source>
        <dbReference type="ARBA" id="ARBA00004651"/>
    </source>
</evidence>
<comment type="subcellular location">
    <subcellularLocation>
        <location evidence="1 7">Cell membrane</location>
        <topology evidence="1 7">Multi-pass membrane protein</topology>
    </subcellularLocation>
</comment>
<feature type="transmembrane region" description="Helical" evidence="8">
    <location>
        <begin position="85"/>
        <end position="103"/>
    </location>
</feature>
<evidence type="ECO:0000256" key="4">
    <source>
        <dbReference type="ARBA" id="ARBA00022692"/>
    </source>
</evidence>
<evidence type="ECO:0000256" key="7">
    <source>
        <dbReference type="RuleBase" id="RU003942"/>
    </source>
</evidence>
<evidence type="ECO:0000256" key="2">
    <source>
        <dbReference type="ARBA" id="ARBA00022448"/>
    </source>
</evidence>
<dbReference type="PANTHER" id="PTHR30561">
    <property type="entry name" value="SMR FAMILY PROTON-DEPENDENT DRUG EFFLUX TRANSPORTER SUGE"/>
    <property type="match status" value="1"/>
</dbReference>
<dbReference type="InterPro" id="IPR037185">
    <property type="entry name" value="EmrE-like"/>
</dbReference>
<keyword evidence="5 8" id="KW-1133">Transmembrane helix</keyword>
<keyword evidence="6 8" id="KW-0472">Membrane</keyword>
<dbReference type="PANTHER" id="PTHR30561:SF1">
    <property type="entry name" value="MULTIDRUG TRANSPORTER EMRE"/>
    <property type="match status" value="1"/>
</dbReference>
<dbReference type="EMBL" id="JAENHO010000007">
    <property type="protein sequence ID" value="MBL7257836.1"/>
    <property type="molecule type" value="Genomic_DNA"/>
</dbReference>
<evidence type="ECO:0000313" key="9">
    <source>
        <dbReference type="EMBL" id="MBL7257836.1"/>
    </source>
</evidence>
<evidence type="ECO:0000256" key="6">
    <source>
        <dbReference type="ARBA" id="ARBA00023136"/>
    </source>
</evidence>
<organism evidence="9 10">
    <name type="scientific">Paractinoplanes lichenicola</name>
    <dbReference type="NCBI Taxonomy" id="2802976"/>
    <lineage>
        <taxon>Bacteria</taxon>
        <taxon>Bacillati</taxon>
        <taxon>Actinomycetota</taxon>
        <taxon>Actinomycetes</taxon>
        <taxon>Micromonosporales</taxon>
        <taxon>Micromonosporaceae</taxon>
        <taxon>Paractinoplanes</taxon>
    </lineage>
</organism>
<dbReference type="Proteomes" id="UP000598996">
    <property type="component" value="Unassembled WGS sequence"/>
</dbReference>
<dbReference type="Gene3D" id="1.10.3730.20">
    <property type="match status" value="1"/>
</dbReference>
<comment type="similarity">
    <text evidence="7">Belongs to the drug/metabolite transporter (DMT) superfamily. Small multidrug resistance (SMR) (TC 2.A.7.1) family.</text>
</comment>
<evidence type="ECO:0000256" key="5">
    <source>
        <dbReference type="ARBA" id="ARBA00022989"/>
    </source>
</evidence>
<dbReference type="RefSeq" id="WP_202994444.1">
    <property type="nucleotide sequence ID" value="NZ_JAENHO010000007.1"/>
</dbReference>
<gene>
    <name evidence="9" type="ORF">JKJ07_26365</name>
</gene>
<dbReference type="Pfam" id="PF00893">
    <property type="entry name" value="Multi_Drug_Res"/>
    <property type="match status" value="1"/>
</dbReference>
<protein>
    <submittedName>
        <fullName evidence="9">Multidrug efflux SMR transporter</fullName>
    </submittedName>
</protein>
<dbReference type="InterPro" id="IPR000390">
    <property type="entry name" value="Small_drug/metabolite_transptr"/>
</dbReference>
<sequence>MRWLFLGLAITLEISATMALRVSEGLRHKKWIAPILAGYILSFTMLSFSLQEGMPIGIAYGIWSAIGIAGTALIARAAFKDPLTKMMGGGIVLVITGVLLVELGSH</sequence>
<feature type="transmembrane region" description="Helical" evidence="8">
    <location>
        <begin position="31"/>
        <end position="50"/>
    </location>
</feature>
<evidence type="ECO:0000256" key="8">
    <source>
        <dbReference type="SAM" id="Phobius"/>
    </source>
</evidence>
<evidence type="ECO:0000256" key="3">
    <source>
        <dbReference type="ARBA" id="ARBA00022475"/>
    </source>
</evidence>
<dbReference type="InterPro" id="IPR045324">
    <property type="entry name" value="Small_multidrug_res"/>
</dbReference>
<keyword evidence="2" id="KW-0813">Transport</keyword>
<feature type="transmembrane region" description="Helical" evidence="8">
    <location>
        <begin position="57"/>
        <end position="79"/>
    </location>
</feature>